<dbReference type="SMART" id="SM00979">
    <property type="entry name" value="TIFY"/>
    <property type="match status" value="1"/>
</dbReference>
<dbReference type="EMBL" id="PKPP01011952">
    <property type="protein sequence ID" value="PWA43218.1"/>
    <property type="molecule type" value="Genomic_DNA"/>
</dbReference>
<dbReference type="EMBL" id="KJ651999">
    <property type="protein sequence ID" value="AJK93412.1"/>
    <property type="molecule type" value="mRNA"/>
</dbReference>
<dbReference type="OrthoDB" id="1937734at2759"/>
<dbReference type="GO" id="GO:0005634">
    <property type="term" value="C:nucleus"/>
    <property type="evidence" value="ECO:0007669"/>
    <property type="project" value="UniProtKB-SubCell"/>
</dbReference>
<comment type="subcellular location">
    <subcellularLocation>
        <location evidence="2">Nucleus</location>
    </subcellularLocation>
</comment>
<evidence type="ECO:0000313" key="6">
    <source>
        <dbReference type="Proteomes" id="UP000245207"/>
    </source>
</evidence>
<protein>
    <recommendedName>
        <fullName evidence="2">Protein TIFY</fullName>
    </recommendedName>
    <alternativeName>
        <fullName evidence="2">Jasmonate ZIM domain-containing protein</fullName>
    </alternativeName>
</protein>
<comment type="similarity">
    <text evidence="1 2">Belongs to the TIFY/JAZ family.</text>
</comment>
<evidence type="ECO:0000259" key="3">
    <source>
        <dbReference type="PROSITE" id="PS51320"/>
    </source>
</evidence>
<reference evidence="4" key="1">
    <citation type="submission" date="2014-04" db="EMBL/GenBank/DDBJ databases">
        <title>Cloning and characterization of four JAZ genes in Artemisia annua.</title>
        <authorList>
            <person name="Shen Q."/>
            <person name="Lu X."/>
            <person name="Tang K."/>
        </authorList>
    </citation>
    <scope>NUCLEOTIDE SEQUENCE</scope>
</reference>
<dbReference type="AlphaFoldDB" id="A0A0N7AH41"/>
<reference evidence="5 6" key="2">
    <citation type="journal article" date="2018" name="Mol. Plant">
        <title>The genome of Artemisia annua provides insight into the evolution of Asteraceae family and artemisinin biosynthesis.</title>
        <authorList>
            <person name="Shen Q."/>
            <person name="Zhang L."/>
            <person name="Liao Z."/>
            <person name="Wang S."/>
            <person name="Yan T."/>
            <person name="Shi P."/>
            <person name="Liu M."/>
            <person name="Fu X."/>
            <person name="Pan Q."/>
            <person name="Wang Y."/>
            <person name="Lv Z."/>
            <person name="Lu X."/>
            <person name="Zhang F."/>
            <person name="Jiang W."/>
            <person name="Ma Y."/>
            <person name="Chen M."/>
            <person name="Hao X."/>
            <person name="Li L."/>
            <person name="Tang Y."/>
            <person name="Lv G."/>
            <person name="Zhou Y."/>
            <person name="Sun X."/>
            <person name="Brodelius P.E."/>
            <person name="Rose J.K.C."/>
            <person name="Tang K."/>
        </authorList>
    </citation>
    <scope>NUCLEOTIDE SEQUENCE [LARGE SCALE GENOMIC DNA]</scope>
    <source>
        <strain evidence="6">cv. Huhao1</strain>
        <tissue evidence="5">Leaf</tissue>
    </source>
</reference>
<dbReference type="InterPro" id="IPR040390">
    <property type="entry name" value="TIFY/JAZ"/>
</dbReference>
<dbReference type="Pfam" id="PF09425">
    <property type="entry name" value="Jas_motif"/>
    <property type="match status" value="1"/>
</dbReference>
<accession>A0A0N7AH41</accession>
<dbReference type="GO" id="GO:0031347">
    <property type="term" value="P:regulation of defense response"/>
    <property type="evidence" value="ECO:0007669"/>
    <property type="project" value="UniProtKB-UniRule"/>
</dbReference>
<gene>
    <name evidence="4" type="primary">JAZ1</name>
    <name evidence="5" type="ORF">CTI12_AA447470</name>
</gene>
<dbReference type="GO" id="GO:2000022">
    <property type="term" value="P:regulation of jasmonic acid mediated signaling pathway"/>
    <property type="evidence" value="ECO:0007669"/>
    <property type="project" value="UniProtKB-UniRule"/>
</dbReference>
<dbReference type="Pfam" id="PF06200">
    <property type="entry name" value="tify"/>
    <property type="match status" value="1"/>
</dbReference>
<evidence type="ECO:0000313" key="5">
    <source>
        <dbReference type="EMBL" id="PWA43218.1"/>
    </source>
</evidence>
<dbReference type="Proteomes" id="UP000245207">
    <property type="component" value="Unassembled WGS sequence"/>
</dbReference>
<dbReference type="InterPro" id="IPR010399">
    <property type="entry name" value="Tify_dom"/>
</dbReference>
<organism evidence="4">
    <name type="scientific">Artemisia annua</name>
    <name type="common">Sweet wormwood</name>
    <dbReference type="NCBI Taxonomy" id="35608"/>
    <lineage>
        <taxon>Eukaryota</taxon>
        <taxon>Viridiplantae</taxon>
        <taxon>Streptophyta</taxon>
        <taxon>Embryophyta</taxon>
        <taxon>Tracheophyta</taxon>
        <taxon>Spermatophyta</taxon>
        <taxon>Magnoliopsida</taxon>
        <taxon>eudicotyledons</taxon>
        <taxon>Gunneridae</taxon>
        <taxon>Pentapetalae</taxon>
        <taxon>asterids</taxon>
        <taxon>campanulids</taxon>
        <taxon>Asterales</taxon>
        <taxon>Asteraceae</taxon>
        <taxon>Asteroideae</taxon>
        <taxon>Anthemideae</taxon>
        <taxon>Artemisiinae</taxon>
        <taxon>Artemisia</taxon>
    </lineage>
</organism>
<keyword evidence="6" id="KW-1185">Reference proteome</keyword>
<dbReference type="GO" id="GO:0009611">
    <property type="term" value="P:response to wounding"/>
    <property type="evidence" value="ECO:0007669"/>
    <property type="project" value="UniProtKB-UniRule"/>
</dbReference>
<dbReference type="PANTHER" id="PTHR33077:SF66">
    <property type="entry name" value="PROTEIN TIFY"/>
    <property type="match status" value="1"/>
</dbReference>
<comment type="domain">
    <text evidence="2">The jas domain is required for interaction with COI1.</text>
</comment>
<feature type="domain" description="Tify" evidence="3">
    <location>
        <begin position="106"/>
        <end position="141"/>
    </location>
</feature>
<dbReference type="STRING" id="35608.A0A0N7AH41"/>
<keyword evidence="2" id="KW-1184">Jasmonic acid signaling pathway</keyword>
<comment type="function">
    <text evidence="2">Repressor of jasmonate responses.</text>
</comment>
<keyword evidence="2" id="KW-0539">Nucleus</keyword>
<evidence type="ECO:0000256" key="1">
    <source>
        <dbReference type="ARBA" id="ARBA00008614"/>
    </source>
</evidence>
<name>A0A0N7AH41_ARTAN</name>
<sequence>MSMARNFFNDKGKLPMENSSFATTCNRLSSFLKAKGSLRNVAIHANLDDIGKQEMSSQTTIDLLSNMESPVQAQKTDEKVIPLPEYVSFDLFCKQEDLARKTSDANESKTEQMTVIYDGQVLVFDGVSADKAREMMLAASGASSSNNHVENRVQKASTSNSPCEAFETREQVGLDLPIARRASLNKFLAKRKDRANERAPYQLHDPVIVDASLNYKFDLNV</sequence>
<evidence type="ECO:0000256" key="2">
    <source>
        <dbReference type="RuleBase" id="RU369065"/>
    </source>
</evidence>
<proteinExistence type="evidence at transcript level"/>
<dbReference type="InterPro" id="IPR018467">
    <property type="entry name" value="CCT_CS"/>
</dbReference>
<dbReference type="PANTHER" id="PTHR33077">
    <property type="entry name" value="PROTEIN TIFY 4A-RELATED-RELATED"/>
    <property type="match status" value="1"/>
</dbReference>
<dbReference type="PROSITE" id="PS51320">
    <property type="entry name" value="TIFY"/>
    <property type="match status" value="1"/>
</dbReference>
<dbReference type="SMR" id="A0A0N7AH41"/>
<evidence type="ECO:0000313" key="4">
    <source>
        <dbReference type="EMBL" id="AJK93412.1"/>
    </source>
</evidence>